<dbReference type="PANTHER" id="PTHR30151:SF0">
    <property type="entry name" value="ABC TRANSPORTER PERMEASE PROTEIN MJ0413-RELATED"/>
    <property type="match status" value="1"/>
</dbReference>
<evidence type="ECO:0000256" key="7">
    <source>
        <dbReference type="RuleBase" id="RU363032"/>
    </source>
</evidence>
<evidence type="ECO:0000256" key="3">
    <source>
        <dbReference type="ARBA" id="ARBA00022475"/>
    </source>
</evidence>
<keyword evidence="4 7" id="KW-0812">Transmembrane</keyword>
<evidence type="ECO:0000313" key="11">
    <source>
        <dbReference type="Proteomes" id="UP000014184"/>
    </source>
</evidence>
<evidence type="ECO:0000313" key="10">
    <source>
        <dbReference type="EMBL" id="EOR71230.1"/>
    </source>
</evidence>
<accession>A0A9P2TBD5</accession>
<name>A0A9P2TBD5_THEFU</name>
<dbReference type="InterPro" id="IPR035906">
    <property type="entry name" value="MetI-like_sf"/>
</dbReference>
<dbReference type="AlphaFoldDB" id="A0A9P2TBD5"/>
<dbReference type="EMBL" id="AOSG01000046">
    <property type="protein sequence ID" value="EOR71230.1"/>
    <property type="molecule type" value="Genomic_DNA"/>
</dbReference>
<comment type="caution">
    <text evidence="10">The sequence shown here is derived from an EMBL/GenBank/DDBJ whole genome shotgun (WGS) entry which is preliminary data.</text>
</comment>
<organism evidence="10 11">
    <name type="scientific">Thermobifida fusca TM51</name>
    <dbReference type="NCBI Taxonomy" id="1169414"/>
    <lineage>
        <taxon>Bacteria</taxon>
        <taxon>Bacillati</taxon>
        <taxon>Actinomycetota</taxon>
        <taxon>Actinomycetes</taxon>
        <taxon>Streptosporangiales</taxon>
        <taxon>Nocardiopsidaceae</taxon>
        <taxon>Thermobifida</taxon>
    </lineage>
</organism>
<dbReference type="CDD" id="cd06261">
    <property type="entry name" value="TM_PBP2"/>
    <property type="match status" value="1"/>
</dbReference>
<reference evidence="10 11" key="1">
    <citation type="journal article" date="2013" name="Genome Announc.">
        <title>Draft Genome Sequence of the Lignocellulose Decomposer Thermobifida fusca Strain TM51.</title>
        <authorList>
            <person name="Toth A."/>
            <person name="Barna T."/>
            <person name="Nagy I."/>
            <person name="Horvath B."/>
            <person name="Nagy I."/>
            <person name="Tancsics A."/>
            <person name="Kriszt B."/>
            <person name="Baka E."/>
            <person name="Fekete C."/>
            <person name="Kukolya J."/>
        </authorList>
    </citation>
    <scope>NUCLEOTIDE SEQUENCE [LARGE SCALE GENOMIC DNA]</scope>
    <source>
        <strain evidence="10 11">TM51</strain>
    </source>
</reference>
<keyword evidence="11" id="KW-1185">Reference proteome</keyword>
<keyword evidence="6 7" id="KW-0472">Membrane</keyword>
<feature type="transmembrane region" description="Helical" evidence="7">
    <location>
        <begin position="152"/>
        <end position="171"/>
    </location>
</feature>
<dbReference type="RefSeq" id="WP_016188775.1">
    <property type="nucleotide sequence ID" value="NZ_AOSG01000046.1"/>
</dbReference>
<keyword evidence="5 7" id="KW-1133">Transmembrane helix</keyword>
<dbReference type="GO" id="GO:0055085">
    <property type="term" value="P:transmembrane transport"/>
    <property type="evidence" value="ECO:0007669"/>
    <property type="project" value="InterPro"/>
</dbReference>
<evidence type="ECO:0000256" key="1">
    <source>
        <dbReference type="ARBA" id="ARBA00004651"/>
    </source>
</evidence>
<dbReference type="InterPro" id="IPR000515">
    <property type="entry name" value="MetI-like"/>
</dbReference>
<dbReference type="Pfam" id="PF00528">
    <property type="entry name" value="BPD_transp_1"/>
    <property type="match status" value="1"/>
</dbReference>
<feature type="transmembrane region" description="Helical" evidence="7">
    <location>
        <begin position="127"/>
        <end position="145"/>
    </location>
</feature>
<dbReference type="SUPFAM" id="SSF161098">
    <property type="entry name" value="MetI-like"/>
    <property type="match status" value="1"/>
</dbReference>
<comment type="subcellular location">
    <subcellularLocation>
        <location evidence="1 7">Cell membrane</location>
        <topology evidence="1 7">Multi-pass membrane protein</topology>
    </subcellularLocation>
</comment>
<comment type="similarity">
    <text evidence="7">Belongs to the binding-protein-dependent transport system permease family.</text>
</comment>
<keyword evidence="2 7" id="KW-0813">Transport</keyword>
<feature type="region of interest" description="Disordered" evidence="8">
    <location>
        <begin position="1"/>
        <end position="24"/>
    </location>
</feature>
<sequence length="281" mass="29784">MTDTLAPPAPAAHPRGQDRPASPPTGQFARLAALGARRCAAPTAFLLLWELAPRLGLVDRVFLPPLSEVLDTLLVLVRNGQMGEHVAASLGRGLTGFLIAVATAIPLGILVAWYRPVCDLLAPLLEVFRNTAALALLPVFVLLFGIGETSKIALVVYACTFPILLNTITGVRTVDPLLVKAAVSLGFSPVSVFTKVVLPAAVPSVFTGIRMAGTSSILVLVAAEMVGARSGLGYLVQASQLNFQITHMYAGIIAIAAVGLLLNQLLVSLERRFSRWRLDHV</sequence>
<feature type="transmembrane region" description="Helical" evidence="7">
    <location>
        <begin position="209"/>
        <end position="228"/>
    </location>
</feature>
<evidence type="ECO:0000256" key="4">
    <source>
        <dbReference type="ARBA" id="ARBA00022692"/>
    </source>
</evidence>
<dbReference type="PROSITE" id="PS50928">
    <property type="entry name" value="ABC_TM1"/>
    <property type="match status" value="1"/>
</dbReference>
<proteinExistence type="inferred from homology"/>
<feature type="domain" description="ABC transmembrane type-1" evidence="9">
    <location>
        <begin position="86"/>
        <end position="271"/>
    </location>
</feature>
<feature type="transmembrane region" description="Helical" evidence="7">
    <location>
        <begin position="94"/>
        <end position="115"/>
    </location>
</feature>
<evidence type="ECO:0000256" key="5">
    <source>
        <dbReference type="ARBA" id="ARBA00022989"/>
    </source>
</evidence>
<feature type="transmembrane region" description="Helical" evidence="7">
    <location>
        <begin position="177"/>
        <end position="197"/>
    </location>
</feature>
<evidence type="ECO:0000256" key="2">
    <source>
        <dbReference type="ARBA" id="ARBA00022448"/>
    </source>
</evidence>
<feature type="transmembrane region" description="Helical" evidence="7">
    <location>
        <begin position="248"/>
        <end position="267"/>
    </location>
</feature>
<protein>
    <submittedName>
        <fullName evidence="10">ABC transporter membrane protein</fullName>
    </submittedName>
</protein>
<gene>
    <name evidence="10" type="ORF">TM51_08746</name>
</gene>
<evidence type="ECO:0000256" key="8">
    <source>
        <dbReference type="SAM" id="MobiDB-lite"/>
    </source>
</evidence>
<keyword evidence="3" id="KW-1003">Cell membrane</keyword>
<dbReference type="GO" id="GO:0005886">
    <property type="term" value="C:plasma membrane"/>
    <property type="evidence" value="ECO:0007669"/>
    <property type="project" value="UniProtKB-SubCell"/>
</dbReference>
<evidence type="ECO:0000259" key="9">
    <source>
        <dbReference type="PROSITE" id="PS50928"/>
    </source>
</evidence>
<dbReference type="Proteomes" id="UP000014184">
    <property type="component" value="Unassembled WGS sequence"/>
</dbReference>
<dbReference type="PANTHER" id="PTHR30151">
    <property type="entry name" value="ALKANE SULFONATE ABC TRANSPORTER-RELATED, MEMBRANE SUBUNIT"/>
    <property type="match status" value="1"/>
</dbReference>
<evidence type="ECO:0000256" key="6">
    <source>
        <dbReference type="ARBA" id="ARBA00023136"/>
    </source>
</evidence>
<dbReference type="Gene3D" id="1.10.3720.10">
    <property type="entry name" value="MetI-like"/>
    <property type="match status" value="1"/>
</dbReference>